<dbReference type="OrthoDB" id="982713at2"/>
<proteinExistence type="predicted"/>
<evidence type="ECO:0000313" key="2">
    <source>
        <dbReference type="Proteomes" id="UP000321532"/>
    </source>
</evidence>
<dbReference type="AlphaFoldDB" id="A0A512ATF4"/>
<dbReference type="EMBL" id="BJYS01000003">
    <property type="protein sequence ID" value="GEO02960.1"/>
    <property type="molecule type" value="Genomic_DNA"/>
</dbReference>
<name>A0A512ATF4_9BACT</name>
<evidence type="ECO:0000313" key="1">
    <source>
        <dbReference type="EMBL" id="GEO02960.1"/>
    </source>
</evidence>
<reference evidence="1 2" key="1">
    <citation type="submission" date="2019-07" db="EMBL/GenBank/DDBJ databases">
        <title>Whole genome shotgun sequence of Adhaeribacter aerolatus NBRC 106133.</title>
        <authorList>
            <person name="Hosoyama A."/>
            <person name="Uohara A."/>
            <person name="Ohji S."/>
            <person name="Ichikawa N."/>
        </authorList>
    </citation>
    <scope>NUCLEOTIDE SEQUENCE [LARGE SCALE GENOMIC DNA]</scope>
    <source>
        <strain evidence="1 2">NBRC 106133</strain>
    </source>
</reference>
<comment type="caution">
    <text evidence="1">The sequence shown here is derived from an EMBL/GenBank/DDBJ whole genome shotgun (WGS) entry which is preliminary data.</text>
</comment>
<keyword evidence="2" id="KW-1185">Reference proteome</keyword>
<accession>A0A512ATF4</accession>
<gene>
    <name evidence="1" type="ORF">AAE02nite_06240</name>
</gene>
<dbReference type="RefSeq" id="WP_146895001.1">
    <property type="nucleotide sequence ID" value="NZ_BJYS01000003.1"/>
</dbReference>
<protein>
    <submittedName>
        <fullName evidence="1">Uncharacterized protein</fullName>
    </submittedName>
</protein>
<organism evidence="1 2">
    <name type="scientific">Adhaeribacter aerolatus</name>
    <dbReference type="NCBI Taxonomy" id="670289"/>
    <lineage>
        <taxon>Bacteria</taxon>
        <taxon>Pseudomonadati</taxon>
        <taxon>Bacteroidota</taxon>
        <taxon>Cytophagia</taxon>
        <taxon>Cytophagales</taxon>
        <taxon>Hymenobacteraceae</taxon>
        <taxon>Adhaeribacter</taxon>
    </lineage>
</organism>
<dbReference type="Proteomes" id="UP000321532">
    <property type="component" value="Unassembled WGS sequence"/>
</dbReference>
<sequence>MIKTFTQNELVQYVYNELNGKAKTQLETALLQDQHLAEQCAELLIAKANLEQLEKGPREKTISAILSYSKNLSLQH</sequence>